<reference evidence="1" key="1">
    <citation type="submission" date="2023-04" db="EMBL/GenBank/DDBJ databases">
        <title>Ambrosiozyma monospora NBRC 10751.</title>
        <authorList>
            <person name="Ichikawa N."/>
            <person name="Sato H."/>
            <person name="Tonouchi N."/>
        </authorList>
    </citation>
    <scope>NUCLEOTIDE SEQUENCE</scope>
    <source>
        <strain evidence="1">NBRC 10751</strain>
    </source>
</reference>
<keyword evidence="2" id="KW-1185">Reference proteome</keyword>
<accession>A0ACB5T629</accession>
<gene>
    <name evidence="1" type="ORF">Amon02_000546000</name>
</gene>
<proteinExistence type="predicted"/>
<sequence length="101" mass="11896">MSAFIIEKYTFPLGFEHLEQKDLEKMRYEIEKIPAKNASLMEIIFFWEWLNGIFLRFKPELVQGDAQLVRALSFLHNNGTAEEEDFAPEKLDFVIKIALEN</sequence>
<evidence type="ECO:0000313" key="2">
    <source>
        <dbReference type="Proteomes" id="UP001165064"/>
    </source>
</evidence>
<name>A0ACB5T629_AMBMO</name>
<evidence type="ECO:0000313" key="1">
    <source>
        <dbReference type="EMBL" id="GME82343.1"/>
    </source>
</evidence>
<organism evidence="1 2">
    <name type="scientific">Ambrosiozyma monospora</name>
    <name type="common">Yeast</name>
    <name type="synonym">Endomycopsis monosporus</name>
    <dbReference type="NCBI Taxonomy" id="43982"/>
    <lineage>
        <taxon>Eukaryota</taxon>
        <taxon>Fungi</taxon>
        <taxon>Dikarya</taxon>
        <taxon>Ascomycota</taxon>
        <taxon>Saccharomycotina</taxon>
        <taxon>Pichiomycetes</taxon>
        <taxon>Pichiales</taxon>
        <taxon>Pichiaceae</taxon>
        <taxon>Ambrosiozyma</taxon>
    </lineage>
</organism>
<dbReference type="Proteomes" id="UP001165064">
    <property type="component" value="Unassembled WGS sequence"/>
</dbReference>
<dbReference type="EMBL" id="BSXS01004013">
    <property type="protein sequence ID" value="GME82343.1"/>
    <property type="molecule type" value="Genomic_DNA"/>
</dbReference>
<protein>
    <submittedName>
        <fullName evidence="1">Unnamed protein product</fullName>
    </submittedName>
</protein>
<comment type="caution">
    <text evidence="1">The sequence shown here is derived from an EMBL/GenBank/DDBJ whole genome shotgun (WGS) entry which is preliminary data.</text>
</comment>